<keyword evidence="1" id="KW-0472">Membrane</keyword>
<protein>
    <recommendedName>
        <fullName evidence="4">DUF4345 domain-containing protein</fullName>
    </recommendedName>
</protein>
<proteinExistence type="predicted"/>
<keyword evidence="1" id="KW-0812">Transmembrane</keyword>
<keyword evidence="3" id="KW-1185">Reference proteome</keyword>
<dbReference type="RefSeq" id="WP_089020126.1">
    <property type="nucleotide sequence ID" value="NZ_LT607412.1"/>
</dbReference>
<reference evidence="3" key="1">
    <citation type="submission" date="2016-06" db="EMBL/GenBank/DDBJ databases">
        <authorList>
            <person name="Varghese N."/>
            <person name="Submissions Spin"/>
        </authorList>
    </citation>
    <scope>NUCLEOTIDE SEQUENCE [LARGE SCALE GENOMIC DNA]</scope>
    <source>
        <strain evidence="3">DSM 44875</strain>
    </source>
</reference>
<evidence type="ECO:0008006" key="4">
    <source>
        <dbReference type="Google" id="ProtNLM"/>
    </source>
</evidence>
<feature type="transmembrane region" description="Helical" evidence="1">
    <location>
        <begin position="105"/>
        <end position="127"/>
    </location>
</feature>
<feature type="transmembrane region" description="Helical" evidence="1">
    <location>
        <begin position="7"/>
        <end position="26"/>
    </location>
</feature>
<dbReference type="OrthoDB" id="74134at2"/>
<dbReference type="EMBL" id="LT607412">
    <property type="protein sequence ID" value="SCF04301.1"/>
    <property type="molecule type" value="Genomic_DNA"/>
</dbReference>
<evidence type="ECO:0000256" key="1">
    <source>
        <dbReference type="SAM" id="Phobius"/>
    </source>
</evidence>
<dbReference type="Proteomes" id="UP000198243">
    <property type="component" value="Chromosome I"/>
</dbReference>
<sequence length="146" mass="15582">MTIIIRIALAILFVDNFMVGAWNAIWPASFYANFPTVDLTPPFTEHYARDFGTASLAIALVLGIAAIKPKAHFVIPSAGAYSVFAVPHFFYHLTNMEGATVGQAVLLTTGNAAVALVGLVVILLTVLRDRRAARRGFASARAAAAH</sequence>
<name>A0A1C4X7W7_9ACTN</name>
<dbReference type="AlphaFoldDB" id="A0A1C4X7W7"/>
<evidence type="ECO:0000313" key="3">
    <source>
        <dbReference type="Proteomes" id="UP000198243"/>
    </source>
</evidence>
<keyword evidence="1" id="KW-1133">Transmembrane helix</keyword>
<feature type="transmembrane region" description="Helical" evidence="1">
    <location>
        <begin position="73"/>
        <end position="93"/>
    </location>
</feature>
<accession>A0A1C4X7W7</accession>
<evidence type="ECO:0000313" key="2">
    <source>
        <dbReference type="EMBL" id="SCF04301.1"/>
    </source>
</evidence>
<gene>
    <name evidence="2" type="ORF">GA0070607_4784</name>
</gene>
<organism evidence="2 3">
    <name type="scientific">Micromonospora coriariae</name>
    <dbReference type="NCBI Taxonomy" id="285665"/>
    <lineage>
        <taxon>Bacteria</taxon>
        <taxon>Bacillati</taxon>
        <taxon>Actinomycetota</taxon>
        <taxon>Actinomycetes</taxon>
        <taxon>Micromonosporales</taxon>
        <taxon>Micromonosporaceae</taxon>
        <taxon>Micromonospora</taxon>
    </lineage>
</organism>
<feature type="transmembrane region" description="Helical" evidence="1">
    <location>
        <begin position="46"/>
        <end position="66"/>
    </location>
</feature>